<accession>A0A239X7L2</accession>
<dbReference type="CDD" id="cd00085">
    <property type="entry name" value="HNHc"/>
    <property type="match status" value="1"/>
</dbReference>
<comment type="similarity">
    <text evidence="3">Belongs to the HNH nuclease family.</text>
</comment>
<dbReference type="PANTHER" id="PTHR41286">
    <property type="entry name" value="HNH NUCLEASE YAJD-RELATED"/>
    <property type="match status" value="1"/>
</dbReference>
<dbReference type="Pfam" id="PF01844">
    <property type="entry name" value="HNH"/>
    <property type="match status" value="1"/>
</dbReference>
<evidence type="ECO:0000256" key="4">
    <source>
        <dbReference type="ARBA" id="ARBA00040194"/>
    </source>
</evidence>
<dbReference type="KEGG" id="saco:SAME_01573"/>
<evidence type="ECO:0000313" key="6">
    <source>
        <dbReference type="EMBL" id="SNV42685.1"/>
    </source>
</evidence>
<dbReference type="PANTHER" id="PTHR41286:SF1">
    <property type="entry name" value="HNH NUCLEASE YAJD-RELATED"/>
    <property type="match status" value="1"/>
</dbReference>
<sequence length="135" mass="15806">MVTLGSLIFHGNSKMPRRPNTPCKQNGCPRLVVYGNKYCEDHKSLHALDSKTTKEKGYTSRWNKARSRYLKLHPLCVHCQNKGILTKARVVDHITPHRGDQELFWNENNWQALCKSCHDKKTGKFDRLVEYSYRF</sequence>
<dbReference type="EMBL" id="LT906454">
    <property type="protein sequence ID" value="SNV42685.1"/>
    <property type="molecule type" value="Genomic_DNA"/>
</dbReference>
<keyword evidence="6" id="KW-0255">Endonuclease</keyword>
<evidence type="ECO:0000256" key="3">
    <source>
        <dbReference type="ARBA" id="ARBA00038412"/>
    </source>
</evidence>
<keyword evidence="2" id="KW-0378">Hydrolase</keyword>
<evidence type="ECO:0000256" key="1">
    <source>
        <dbReference type="ARBA" id="ARBA00022722"/>
    </source>
</evidence>
<dbReference type="InterPro" id="IPR003615">
    <property type="entry name" value="HNH_nuc"/>
</dbReference>
<evidence type="ECO:0000313" key="7">
    <source>
        <dbReference type="Proteomes" id="UP000215144"/>
    </source>
</evidence>
<keyword evidence="1" id="KW-0540">Nuclease</keyword>
<proteinExistence type="inferred from homology"/>
<dbReference type="GO" id="GO:0008270">
    <property type="term" value="F:zinc ion binding"/>
    <property type="evidence" value="ECO:0007669"/>
    <property type="project" value="InterPro"/>
</dbReference>
<dbReference type="AlphaFoldDB" id="A0A239X7L2"/>
<evidence type="ECO:0000259" key="5">
    <source>
        <dbReference type="SMART" id="SM00507"/>
    </source>
</evidence>
<feature type="domain" description="HNH nuclease" evidence="5">
    <location>
        <begin position="64"/>
        <end position="119"/>
    </location>
</feature>
<dbReference type="InterPro" id="IPR002711">
    <property type="entry name" value="HNH"/>
</dbReference>
<dbReference type="SMART" id="SM00507">
    <property type="entry name" value="HNHc"/>
    <property type="match status" value="1"/>
</dbReference>
<gene>
    <name evidence="6" type="ORF">SAMEA4504048_01573</name>
</gene>
<dbReference type="GO" id="GO:0016787">
    <property type="term" value="F:hydrolase activity"/>
    <property type="evidence" value="ECO:0007669"/>
    <property type="project" value="UniProtKB-KW"/>
</dbReference>
<organism evidence="6 7">
    <name type="scientific">Streptococcus acidominimus</name>
    <dbReference type="NCBI Taxonomy" id="1326"/>
    <lineage>
        <taxon>Bacteria</taxon>
        <taxon>Bacillati</taxon>
        <taxon>Bacillota</taxon>
        <taxon>Bacilli</taxon>
        <taxon>Lactobacillales</taxon>
        <taxon>Streptococcaceae</taxon>
        <taxon>Streptococcus</taxon>
    </lineage>
</organism>
<dbReference type="GO" id="GO:0005829">
    <property type="term" value="C:cytosol"/>
    <property type="evidence" value="ECO:0007669"/>
    <property type="project" value="TreeGrafter"/>
</dbReference>
<evidence type="ECO:0000256" key="2">
    <source>
        <dbReference type="ARBA" id="ARBA00022801"/>
    </source>
</evidence>
<dbReference type="Gene3D" id="1.10.30.50">
    <property type="match status" value="1"/>
</dbReference>
<dbReference type="Proteomes" id="UP000215144">
    <property type="component" value="Chromosome 1"/>
</dbReference>
<protein>
    <recommendedName>
        <fullName evidence="4">Putative HNH nuclease YajD</fullName>
    </recommendedName>
</protein>
<dbReference type="GO" id="GO:0004519">
    <property type="term" value="F:endonuclease activity"/>
    <property type="evidence" value="ECO:0007669"/>
    <property type="project" value="UniProtKB-KW"/>
</dbReference>
<name>A0A239X7L2_STRAI</name>
<reference evidence="6 7" key="1">
    <citation type="submission" date="2017-06" db="EMBL/GenBank/DDBJ databases">
        <authorList>
            <consortium name="Pathogen Informatics"/>
        </authorList>
    </citation>
    <scope>NUCLEOTIDE SEQUENCE [LARGE SCALE GENOMIC DNA]</scope>
    <source>
        <strain evidence="6 7">NCTC11291</strain>
    </source>
</reference>
<dbReference type="GO" id="GO:0003676">
    <property type="term" value="F:nucleic acid binding"/>
    <property type="evidence" value="ECO:0007669"/>
    <property type="project" value="InterPro"/>
</dbReference>